<evidence type="ECO:0000313" key="2">
    <source>
        <dbReference type="EMBL" id="PXY22920.1"/>
    </source>
</evidence>
<reference evidence="2 3" key="1">
    <citation type="submission" date="2016-07" db="EMBL/GenBank/DDBJ databases">
        <title>Draft genome sequence of Prauserella muralis DSM 45305, isolated from a mould-covered wall in an indoor environment.</title>
        <authorList>
            <person name="Ruckert C."/>
            <person name="Albersmeier A."/>
            <person name="Jiang C.-L."/>
            <person name="Jiang Y."/>
            <person name="Kalinowski J."/>
            <person name="Schneider O."/>
            <person name="Winkler A."/>
            <person name="Zotchev S.B."/>
        </authorList>
    </citation>
    <scope>NUCLEOTIDE SEQUENCE [LARGE SCALE GENOMIC DNA]</scope>
    <source>
        <strain evidence="2 3">DSM 45305</strain>
    </source>
</reference>
<evidence type="ECO:0000259" key="1">
    <source>
        <dbReference type="PROSITE" id="PS50943"/>
    </source>
</evidence>
<dbReference type="Gene3D" id="1.10.260.40">
    <property type="entry name" value="lambda repressor-like DNA-binding domains"/>
    <property type="match status" value="1"/>
</dbReference>
<dbReference type="AlphaFoldDB" id="A0A2V4AQE1"/>
<protein>
    <submittedName>
        <fullName evidence="2">Transcriptional regulator</fullName>
    </submittedName>
</protein>
<dbReference type="CDD" id="cd00093">
    <property type="entry name" value="HTH_XRE"/>
    <property type="match status" value="1"/>
</dbReference>
<evidence type="ECO:0000313" key="3">
    <source>
        <dbReference type="Proteomes" id="UP000249915"/>
    </source>
</evidence>
<dbReference type="InterPro" id="IPR010982">
    <property type="entry name" value="Lambda_DNA-bd_dom_sf"/>
</dbReference>
<keyword evidence="3" id="KW-1185">Reference proteome</keyword>
<proteinExistence type="predicted"/>
<sequence length="269" mass="29538">MTTARRPVGELLREWRDRRRISQLDLALAAEVSTRHLSFVETGRARPSREMVLRLGEHLDVPLRERNQLLLAAGYAPVYSQSPFGDPELSTVREAVRRLLRRHEPFPAAVVDRGWNLVDANDCIALLTDGVAPELLAPPVNVLRATLHPDGMAPRIVNLGEWRAHLLGRLRREVAATADPALAALLAELRDYPCASPAPEVEIPGPGDLLVPLRLRHGQGELSFFSTVATFGTPLDVTLAELSIESFYPADDPTAAVLRALTERTGPPS</sequence>
<gene>
    <name evidence="2" type="ORF">BAY60_21200</name>
</gene>
<dbReference type="SUPFAM" id="SSF47413">
    <property type="entry name" value="lambda repressor-like DNA-binding domains"/>
    <property type="match status" value="1"/>
</dbReference>
<dbReference type="Gene3D" id="3.30.450.180">
    <property type="match status" value="1"/>
</dbReference>
<dbReference type="PANTHER" id="PTHR35010:SF4">
    <property type="entry name" value="BLL5781 PROTEIN"/>
    <property type="match status" value="1"/>
</dbReference>
<name>A0A2V4AQE1_9PSEU</name>
<dbReference type="PROSITE" id="PS50943">
    <property type="entry name" value="HTH_CROC1"/>
    <property type="match status" value="1"/>
</dbReference>
<dbReference type="InterPro" id="IPR001387">
    <property type="entry name" value="Cro/C1-type_HTH"/>
</dbReference>
<dbReference type="Pfam" id="PF13560">
    <property type="entry name" value="HTH_31"/>
    <property type="match status" value="1"/>
</dbReference>
<accession>A0A2V4AQE1</accession>
<dbReference type="InterPro" id="IPR041413">
    <property type="entry name" value="MLTR_LBD"/>
</dbReference>
<comment type="caution">
    <text evidence="2">The sequence shown here is derived from an EMBL/GenBank/DDBJ whole genome shotgun (WGS) entry which is preliminary data.</text>
</comment>
<dbReference type="GO" id="GO:0003677">
    <property type="term" value="F:DNA binding"/>
    <property type="evidence" value="ECO:0007669"/>
    <property type="project" value="InterPro"/>
</dbReference>
<dbReference type="Pfam" id="PF17765">
    <property type="entry name" value="MLTR_LBD"/>
    <property type="match status" value="1"/>
</dbReference>
<dbReference type="Proteomes" id="UP000249915">
    <property type="component" value="Unassembled WGS sequence"/>
</dbReference>
<organism evidence="2 3">
    <name type="scientific">Prauserella muralis</name>
    <dbReference type="NCBI Taxonomy" id="588067"/>
    <lineage>
        <taxon>Bacteria</taxon>
        <taxon>Bacillati</taxon>
        <taxon>Actinomycetota</taxon>
        <taxon>Actinomycetes</taxon>
        <taxon>Pseudonocardiales</taxon>
        <taxon>Pseudonocardiaceae</taxon>
        <taxon>Prauserella</taxon>
    </lineage>
</organism>
<dbReference type="SMART" id="SM00530">
    <property type="entry name" value="HTH_XRE"/>
    <property type="match status" value="1"/>
</dbReference>
<dbReference type="EMBL" id="MASW01000005">
    <property type="protein sequence ID" value="PXY22920.1"/>
    <property type="molecule type" value="Genomic_DNA"/>
</dbReference>
<dbReference type="PANTHER" id="PTHR35010">
    <property type="entry name" value="BLL4672 PROTEIN-RELATED"/>
    <property type="match status" value="1"/>
</dbReference>
<feature type="domain" description="HTH cro/C1-type" evidence="1">
    <location>
        <begin position="12"/>
        <end position="66"/>
    </location>
</feature>